<dbReference type="FunFam" id="3.40.640.10:FF:000033">
    <property type="entry name" value="Aspartate aminotransferase"/>
    <property type="match status" value="1"/>
</dbReference>
<comment type="cofactor">
    <cofactor evidence="1 6">
        <name>pyridoxal 5'-phosphate</name>
        <dbReference type="ChEBI" id="CHEBI:597326"/>
    </cofactor>
</comment>
<dbReference type="KEGG" id="sera:Ser39006_003450"/>
<dbReference type="AlphaFoldDB" id="A0A2I5TFD1"/>
<dbReference type="Gene3D" id="3.90.1150.10">
    <property type="entry name" value="Aspartate Aminotransferase, domain 1"/>
    <property type="match status" value="1"/>
</dbReference>
<evidence type="ECO:0000313" key="8">
    <source>
        <dbReference type="EMBL" id="AUG98960.1"/>
    </source>
</evidence>
<dbReference type="InterPro" id="IPR015424">
    <property type="entry name" value="PyrdxlP-dep_Trfase"/>
</dbReference>
<dbReference type="OrthoDB" id="9763453at2"/>
<dbReference type="EMBL" id="CP025085">
    <property type="protein sequence ID" value="AUG98960.1"/>
    <property type="molecule type" value="Genomic_DNA"/>
</dbReference>
<dbReference type="CDD" id="cd00609">
    <property type="entry name" value="AAT_like"/>
    <property type="match status" value="1"/>
</dbReference>
<evidence type="ECO:0000256" key="2">
    <source>
        <dbReference type="ARBA" id="ARBA00007441"/>
    </source>
</evidence>
<evidence type="ECO:0000313" key="11">
    <source>
        <dbReference type="Proteomes" id="UP000233778"/>
    </source>
</evidence>
<keyword evidence="4 6" id="KW-0808">Transferase</keyword>
<dbReference type="EC" id="2.6.1.-" evidence="6"/>
<dbReference type="GO" id="GO:0030170">
    <property type="term" value="F:pyridoxal phosphate binding"/>
    <property type="evidence" value="ECO:0007669"/>
    <property type="project" value="InterPro"/>
</dbReference>
<name>A0A2I5TFD1_SERS3</name>
<evidence type="ECO:0000313" key="10">
    <source>
        <dbReference type="Proteomes" id="UP000017700"/>
    </source>
</evidence>
<dbReference type="Proteomes" id="UP000233778">
    <property type="component" value="Chromosome"/>
</dbReference>
<comment type="similarity">
    <text evidence="2 6">Belongs to the class-I pyridoxal-phosphate-dependent aminotransferase family.</text>
</comment>
<dbReference type="STRING" id="104623.Ser39006_00309"/>
<sequence length="400" mass="43393">MSMTSDVLTRIKPSASNAVSQLARDLKAQGRDVIALSSGEPDFDTPQHIKQAALQAMNRGETKYPPIAGIPALREAVVAKFKQDNQLDYGIKQIIVSNGAKQIISNALMATLNPGDEVIIPAPYWVSYPEMVALSGGTPVTVPVSERQGFKLTADALEAAITPKTKWLMFNSPSNPSGAVYTYQELRALADVLLRHPHVWVMCDDIYEKLVYDDCTFYTFPQVEPALIERSLVINGVSKAYAMTGWRVGYGAAPAWLINAMETIQGQTTSGVSSISQWAAVAALTGSQAFFADWKSSFIMRRNYVVAALNAAPGINCQVPQGAFYVYPSCAGALQKTTPEGRVLHNDQDFTEALLSSEGVALVHGGAFGLAPNFRLSYAASMAQLEEACLRIQRFCQRLA</sequence>
<dbReference type="InterPro" id="IPR050596">
    <property type="entry name" value="AspAT/PAT-like"/>
</dbReference>
<evidence type="ECO:0000256" key="5">
    <source>
        <dbReference type="ARBA" id="ARBA00022898"/>
    </source>
</evidence>
<reference evidence="9 10" key="1">
    <citation type="journal article" date="2013" name="Genome Announc.">
        <title>Draft genome sequence of Serratia sp. strain ATCC 39006, a model bacterium for analysis of the biosynthesis and regulation of prodigiosin, a carbapenem, and gas vesicles.</title>
        <authorList>
            <person name="Fineran P.C."/>
            <person name="Iglesias Cans M.C."/>
            <person name="Ramsay J.P."/>
            <person name="Wilf N.M."/>
            <person name="Cossyleon D."/>
            <person name="McNeil M.B."/>
            <person name="Williamson N.R."/>
            <person name="Monson R.E."/>
            <person name="Becher S.A."/>
            <person name="Stanton J.A."/>
            <person name="Brugger K."/>
            <person name="Brown S.D."/>
            <person name="Salmond G.P."/>
        </authorList>
    </citation>
    <scope>NUCLEOTIDE SEQUENCE [LARGE SCALE GENOMIC DNA]</scope>
    <source>
        <strain evidence="9">ATCC 39006</strain>
        <strain evidence="10">ATCC 39006 / SC 11482</strain>
    </source>
</reference>
<reference evidence="9" key="2">
    <citation type="submission" date="2013-09" db="EMBL/GenBank/DDBJ databases">
        <authorList>
            <person name="Wang G."/>
            <person name="Yang Y."/>
            <person name="Su Y."/>
        </authorList>
    </citation>
    <scope>NUCLEOTIDE SEQUENCE</scope>
    <source>
        <strain evidence="9">ATCC 39006</strain>
    </source>
</reference>
<dbReference type="InterPro" id="IPR004838">
    <property type="entry name" value="NHTrfase_class1_PyrdxlP-BS"/>
</dbReference>
<keyword evidence="10" id="KW-1185">Reference proteome</keyword>
<evidence type="ECO:0000259" key="7">
    <source>
        <dbReference type="Pfam" id="PF00155"/>
    </source>
</evidence>
<dbReference type="InterPro" id="IPR015421">
    <property type="entry name" value="PyrdxlP-dep_Trfase_major"/>
</dbReference>
<dbReference type="InterPro" id="IPR004839">
    <property type="entry name" value="Aminotransferase_I/II_large"/>
</dbReference>
<accession>A0A2I5TFD1</accession>
<evidence type="ECO:0000256" key="6">
    <source>
        <dbReference type="RuleBase" id="RU000481"/>
    </source>
</evidence>
<organism evidence="9 10">
    <name type="scientific">Serratia sp. (strain ATCC 39006)</name>
    <name type="common">Prodigiosinella confusarubida</name>
    <dbReference type="NCBI Taxonomy" id="104623"/>
    <lineage>
        <taxon>Bacteria</taxon>
        <taxon>Pseudomonadati</taxon>
        <taxon>Pseudomonadota</taxon>
        <taxon>Gammaproteobacteria</taxon>
        <taxon>Enterobacterales</taxon>
        <taxon>Pectobacteriaceae</taxon>
        <taxon>Prodigiosinella</taxon>
    </lineage>
</organism>
<dbReference type="RefSeq" id="WP_021013586.1">
    <property type="nucleotide sequence ID" value="NZ_CP025084.1"/>
</dbReference>
<dbReference type="SUPFAM" id="SSF53383">
    <property type="entry name" value="PLP-dependent transferases"/>
    <property type="match status" value="1"/>
</dbReference>
<reference evidence="9" key="4">
    <citation type="submission" date="2017-11" db="EMBL/GenBank/DDBJ databases">
        <title>Complete genome sequence of Serratia sp. ATCC 39006.</title>
        <authorList>
            <person name="Hampton H.G."/>
            <person name="Jackson S.A."/>
            <person name="Jauregui R."/>
            <person name="Poulter G.T.M."/>
            <person name="Salmond G.P.C."/>
            <person name="Fineran P.C."/>
        </authorList>
    </citation>
    <scope>NUCLEOTIDE SEQUENCE</scope>
    <source>
        <strain evidence="9">ATCC 39006</strain>
    </source>
</reference>
<dbReference type="KEGG" id="serq:CWC46_03450"/>
<dbReference type="Proteomes" id="UP000017700">
    <property type="component" value="Chromosome"/>
</dbReference>
<evidence type="ECO:0000313" key="9">
    <source>
        <dbReference type="EMBL" id="AUH03275.1"/>
    </source>
</evidence>
<keyword evidence="5" id="KW-0663">Pyridoxal phosphate</keyword>
<dbReference type="GO" id="GO:0008483">
    <property type="term" value="F:transaminase activity"/>
    <property type="evidence" value="ECO:0007669"/>
    <property type="project" value="UniProtKB-KW"/>
</dbReference>
<proteinExistence type="inferred from homology"/>
<dbReference type="PROSITE" id="PS00105">
    <property type="entry name" value="AA_TRANSFER_CLASS_1"/>
    <property type="match status" value="1"/>
</dbReference>
<dbReference type="Gene3D" id="3.40.640.10">
    <property type="entry name" value="Type I PLP-dependent aspartate aminotransferase-like (Major domain)"/>
    <property type="match status" value="1"/>
</dbReference>
<gene>
    <name evidence="8" type="ORF">CWC46_03450</name>
    <name evidence="9" type="ORF">Ser39006_003450</name>
</gene>
<dbReference type="PANTHER" id="PTHR46383:SF1">
    <property type="entry name" value="ASPARTATE AMINOTRANSFERASE"/>
    <property type="match status" value="1"/>
</dbReference>
<evidence type="ECO:0000256" key="3">
    <source>
        <dbReference type="ARBA" id="ARBA00022576"/>
    </source>
</evidence>
<keyword evidence="3 6" id="KW-0032">Aminotransferase</keyword>
<protein>
    <recommendedName>
        <fullName evidence="6">Aminotransferase</fullName>
        <ecNumber evidence="6">2.6.1.-</ecNumber>
    </recommendedName>
</protein>
<dbReference type="Pfam" id="PF00155">
    <property type="entry name" value="Aminotran_1_2"/>
    <property type="match status" value="1"/>
</dbReference>
<feature type="domain" description="Aminotransferase class I/classII large" evidence="7">
    <location>
        <begin position="32"/>
        <end position="392"/>
    </location>
</feature>
<evidence type="ECO:0000256" key="4">
    <source>
        <dbReference type="ARBA" id="ARBA00022679"/>
    </source>
</evidence>
<dbReference type="InterPro" id="IPR015422">
    <property type="entry name" value="PyrdxlP-dep_Trfase_small"/>
</dbReference>
<evidence type="ECO:0000256" key="1">
    <source>
        <dbReference type="ARBA" id="ARBA00001933"/>
    </source>
</evidence>
<reference evidence="8 11" key="3">
    <citation type="submission" date="2017-11" db="EMBL/GenBank/DDBJ databases">
        <title>Complete genome sequence of Serratia sp. ATCC 39006 LacA.</title>
        <authorList>
            <person name="Hampton H.G."/>
            <person name="Jackson S.A."/>
            <person name="Jauregui R."/>
            <person name="Poulter G.T.M."/>
            <person name="Salmond G.P.C."/>
            <person name="Fineran P.C."/>
        </authorList>
    </citation>
    <scope>NUCLEOTIDE SEQUENCE [LARGE SCALE GENOMIC DNA]</scope>
    <source>
        <strain evidence="8 11">ATCC 39006</strain>
    </source>
</reference>
<dbReference type="PANTHER" id="PTHR46383">
    <property type="entry name" value="ASPARTATE AMINOTRANSFERASE"/>
    <property type="match status" value="1"/>
</dbReference>
<dbReference type="EMBL" id="CP025084">
    <property type="protein sequence ID" value="AUH03275.1"/>
    <property type="molecule type" value="Genomic_DNA"/>
</dbReference>
<dbReference type="GO" id="GO:0006520">
    <property type="term" value="P:amino acid metabolic process"/>
    <property type="evidence" value="ECO:0007669"/>
    <property type="project" value="InterPro"/>
</dbReference>